<evidence type="ECO:0000256" key="4">
    <source>
        <dbReference type="ARBA" id="ARBA00023163"/>
    </source>
</evidence>
<keyword evidence="4" id="KW-0804">Transcription</keyword>
<dbReference type="Gene3D" id="1.10.260.40">
    <property type="entry name" value="lambda repressor-like DNA-binding domains"/>
    <property type="match status" value="1"/>
</dbReference>
<dbReference type="EMBL" id="CP123496">
    <property type="protein sequence ID" value="WGL94094.1"/>
    <property type="molecule type" value="Genomic_DNA"/>
</dbReference>
<keyword evidence="6" id="KW-0614">Plasmid</keyword>
<proteinExistence type="inferred from homology"/>
<dbReference type="AlphaFoldDB" id="A0AA95JZA1"/>
<feature type="domain" description="Ner winged helix-turn-helix DNA-binding" evidence="5">
    <location>
        <begin position="5"/>
        <end position="78"/>
    </location>
</feature>
<organism evidence="6 7">
    <name type="scientific">Arsenophonus nasoniae</name>
    <name type="common">son-killer infecting Nasonia vitripennis</name>
    <dbReference type="NCBI Taxonomy" id="638"/>
    <lineage>
        <taxon>Bacteria</taxon>
        <taxon>Pseudomonadati</taxon>
        <taxon>Pseudomonadota</taxon>
        <taxon>Gammaproteobacteria</taxon>
        <taxon>Enterobacterales</taxon>
        <taxon>Morganellaceae</taxon>
        <taxon>Arsenophonus</taxon>
    </lineage>
</organism>
<protein>
    <submittedName>
        <fullName evidence="6">Helix-turn-helix transcriptional regulator</fullName>
    </submittedName>
</protein>
<evidence type="ECO:0000259" key="5">
    <source>
        <dbReference type="Pfam" id="PF13693"/>
    </source>
</evidence>
<dbReference type="GO" id="GO:0003677">
    <property type="term" value="F:DNA binding"/>
    <property type="evidence" value="ECO:0007669"/>
    <property type="project" value="UniProtKB-KW"/>
</dbReference>
<dbReference type="Proteomes" id="UP001177597">
    <property type="component" value="Plasmid paIh6"/>
</dbReference>
<dbReference type="Pfam" id="PF13693">
    <property type="entry name" value="HTH_35"/>
    <property type="match status" value="1"/>
</dbReference>
<accession>A0AA95JZA1</accession>
<geneLocation type="plasmid" evidence="6 7">
    <name>paIh6</name>
</geneLocation>
<name>A0AA95JZA1_9GAMM</name>
<evidence type="ECO:0000256" key="3">
    <source>
        <dbReference type="ARBA" id="ARBA00023125"/>
    </source>
</evidence>
<keyword evidence="3" id="KW-0238">DNA-binding</keyword>
<evidence type="ECO:0000313" key="6">
    <source>
        <dbReference type="EMBL" id="WGL94094.1"/>
    </source>
</evidence>
<comment type="similarity">
    <text evidence="1">Belongs to the ner transcriptional regulatory family.</text>
</comment>
<reference evidence="6" key="1">
    <citation type="submission" date="2023-04" db="EMBL/GenBank/DDBJ databases">
        <title>Genome dynamics across the evolutionary transition to endosymbiosis.</title>
        <authorList>
            <person name="Siozios S."/>
            <person name="Nadal-Jimenez P."/>
            <person name="Azagi T."/>
            <person name="Sprong H."/>
            <person name="Frost C.L."/>
            <person name="Parratt S.R."/>
            <person name="Taylor G."/>
            <person name="Brettell L."/>
            <person name="Lew K.C."/>
            <person name="Croft L."/>
            <person name="King K.C."/>
            <person name="Brockhurst M.A."/>
            <person name="Hypsa V."/>
            <person name="Novakova E."/>
            <person name="Darby A.C."/>
            <person name="Hurst G.D.D."/>
        </authorList>
    </citation>
    <scope>NUCLEOTIDE SEQUENCE</scope>
    <source>
        <strain evidence="6">AIh</strain>
        <plasmid evidence="6">paIh6</plasmid>
    </source>
</reference>
<evidence type="ECO:0000313" key="7">
    <source>
        <dbReference type="Proteomes" id="UP001177597"/>
    </source>
</evidence>
<dbReference type="SUPFAM" id="SSF47413">
    <property type="entry name" value="lambda repressor-like DNA-binding domains"/>
    <property type="match status" value="1"/>
</dbReference>
<evidence type="ECO:0000256" key="1">
    <source>
        <dbReference type="ARBA" id="ARBA00006157"/>
    </source>
</evidence>
<dbReference type="InterPro" id="IPR038722">
    <property type="entry name" value="Ner_HTH_dom"/>
</dbReference>
<keyword evidence="2" id="KW-0805">Transcription regulation</keyword>
<dbReference type="RefSeq" id="WP_280628499.1">
    <property type="nucleotide sequence ID" value="NZ_CP123496.1"/>
</dbReference>
<sequence length="87" mass="9976">MVKKDWTRKEIISALHKNGTTLSALSREYGYKSTTLSSVFFNLFTKGEMIIASRLGLTPFEIWPSRYFDSNGNFIERKTKSRSSTTT</sequence>
<evidence type="ECO:0000256" key="2">
    <source>
        <dbReference type="ARBA" id="ARBA00023015"/>
    </source>
</evidence>
<gene>
    <name evidence="6" type="ORF">QE207_01790</name>
</gene>
<dbReference type="InterPro" id="IPR010982">
    <property type="entry name" value="Lambda_DNA-bd_dom_sf"/>
</dbReference>